<dbReference type="Pfam" id="PF12514">
    <property type="entry name" value="DUF3718"/>
    <property type="match status" value="1"/>
</dbReference>
<gene>
    <name evidence="1" type="ORF">ESZ26_06680</name>
    <name evidence="2" type="ORF">ESZ27_04170</name>
</gene>
<organism evidence="2 4">
    <name type="scientific">Colwellia hornerae</name>
    <dbReference type="NCBI Taxonomy" id="89402"/>
    <lineage>
        <taxon>Bacteria</taxon>
        <taxon>Pseudomonadati</taxon>
        <taxon>Pseudomonadota</taxon>
        <taxon>Gammaproteobacteria</taxon>
        <taxon>Alteromonadales</taxon>
        <taxon>Colwelliaceae</taxon>
        <taxon>Colwellia</taxon>
    </lineage>
</organism>
<reference evidence="2 4" key="1">
    <citation type="submission" date="2019-07" db="EMBL/GenBank/DDBJ databases">
        <title>Genomes of sea-ice associated Colwellia species.</title>
        <authorList>
            <person name="Bowman J.P."/>
        </authorList>
    </citation>
    <scope>NUCLEOTIDE SEQUENCE [LARGE SCALE GENOMIC DNA]</scope>
    <source>
        <strain evidence="1 3">ACAM 607</strain>
        <strain evidence="2 4">IC036</strain>
    </source>
</reference>
<sequence>MMRYNAVGITSIIILLSITQLYSPKASAYNMAQNICEYVAADDKRRFRSLLKSQRIKIRSIFDEITCNGKNILFFAAASNANDVGEMIIKKLPRKILGELVDELTLASPALGALAKKRSG</sequence>
<proteinExistence type="predicted"/>
<name>A0A5C6QN91_9GAMM</name>
<dbReference type="EMBL" id="VOLR01000007">
    <property type="protein sequence ID" value="TWX61066.1"/>
    <property type="molecule type" value="Genomic_DNA"/>
</dbReference>
<keyword evidence="3" id="KW-1185">Reference proteome</keyword>
<dbReference type="AlphaFoldDB" id="A0A5C6QN91"/>
<dbReference type="Proteomes" id="UP000321525">
    <property type="component" value="Unassembled WGS sequence"/>
</dbReference>
<accession>A0A5C6QN91</accession>
<evidence type="ECO:0000313" key="2">
    <source>
        <dbReference type="EMBL" id="TWX70319.1"/>
    </source>
</evidence>
<dbReference type="Proteomes" id="UP000321917">
    <property type="component" value="Unassembled WGS sequence"/>
</dbReference>
<dbReference type="OrthoDB" id="6197363at2"/>
<dbReference type="InterPro" id="IPR022193">
    <property type="entry name" value="DUF3718"/>
</dbReference>
<comment type="caution">
    <text evidence="2">The sequence shown here is derived from an EMBL/GenBank/DDBJ whole genome shotgun (WGS) entry which is preliminary data.</text>
</comment>
<protein>
    <submittedName>
        <fullName evidence="2">DUF3718 domain-containing protein</fullName>
    </submittedName>
</protein>
<evidence type="ECO:0000313" key="3">
    <source>
        <dbReference type="Proteomes" id="UP000321525"/>
    </source>
</evidence>
<evidence type="ECO:0000313" key="4">
    <source>
        <dbReference type="Proteomes" id="UP000321917"/>
    </source>
</evidence>
<dbReference type="RefSeq" id="WP_146798969.1">
    <property type="nucleotide sequence ID" value="NZ_VOLP01000008.1"/>
</dbReference>
<evidence type="ECO:0000313" key="1">
    <source>
        <dbReference type="EMBL" id="TWX61066.1"/>
    </source>
</evidence>
<dbReference type="EMBL" id="VOLQ01000005">
    <property type="protein sequence ID" value="TWX70319.1"/>
    <property type="molecule type" value="Genomic_DNA"/>
</dbReference>